<name>A0A1M6WQ35_REIAG</name>
<dbReference type="AlphaFoldDB" id="A0A1M6WQ35"/>
<reference evidence="3" key="1">
    <citation type="submission" date="2016-11" db="EMBL/GenBank/DDBJ databases">
        <authorList>
            <person name="Varghese N."/>
            <person name="Submissions S."/>
        </authorList>
    </citation>
    <scope>NUCLEOTIDE SEQUENCE [LARGE SCALE GENOMIC DNA]</scope>
    <source>
        <strain evidence="3">DSM 26134</strain>
    </source>
</reference>
<keyword evidence="1" id="KW-0732">Signal</keyword>
<proteinExistence type="predicted"/>
<evidence type="ECO:0000313" key="3">
    <source>
        <dbReference type="Proteomes" id="UP000184474"/>
    </source>
</evidence>
<dbReference type="NCBIfam" id="TIGR03519">
    <property type="entry name" value="T9SS_PorP_fam"/>
    <property type="match status" value="1"/>
</dbReference>
<dbReference type="STRING" id="156994.SAMN04488028_11417"/>
<dbReference type="EMBL" id="FRAA01000014">
    <property type="protein sequence ID" value="SHK95766.1"/>
    <property type="molecule type" value="Genomic_DNA"/>
</dbReference>
<evidence type="ECO:0000313" key="2">
    <source>
        <dbReference type="EMBL" id="SHK95766.1"/>
    </source>
</evidence>
<organism evidence="2 3">
    <name type="scientific">Reichenbachiella agariperforans</name>
    <dbReference type="NCBI Taxonomy" id="156994"/>
    <lineage>
        <taxon>Bacteria</taxon>
        <taxon>Pseudomonadati</taxon>
        <taxon>Bacteroidota</taxon>
        <taxon>Cytophagia</taxon>
        <taxon>Cytophagales</taxon>
        <taxon>Reichenbachiellaceae</taxon>
        <taxon>Reichenbachiella</taxon>
    </lineage>
</organism>
<dbReference type="Proteomes" id="UP000184474">
    <property type="component" value="Unassembled WGS sequence"/>
</dbReference>
<keyword evidence="3" id="KW-1185">Reference proteome</keyword>
<dbReference type="InterPro" id="IPR019861">
    <property type="entry name" value="PorP/SprF_Bacteroidetes"/>
</dbReference>
<sequence length="321" mass="36307">MRKLIWLLGCFWLSASIAFAQQDPVFSHFMLNASYVNPSLTTYDGQASVTLLSRNQWTGYEPTFEYEGGAPATQFVNFSTLLQLGKAPLALGGTFIYDEFGPRKDTYVQLSLAYHLEMSRGRLSLGVRPSVTNRVLDFAQLIAVDPSEFMGLGQESQMAPDLSAGMAYSSNDLMFALGVDHLIPSDFNYSFDPDGISGNEQVRVYSLLVRYQYYFSQKLRLEPTVMVKTNLSGVTYDVNVRAIYMEKMWGGVSYRDSEALTILLGYSFLKDNSLSIGYAFDYVVNDSESKQVTSHELYLRYNLPALNSREKKIVRTPRFRF</sequence>
<dbReference type="Pfam" id="PF11751">
    <property type="entry name" value="PorP_SprF"/>
    <property type="match status" value="1"/>
</dbReference>
<gene>
    <name evidence="2" type="ORF">SAMN04488028_11417</name>
</gene>
<protein>
    <submittedName>
        <fullName evidence="2">Type IX secretion system membrane protein, PorP/SprF family</fullName>
    </submittedName>
</protein>
<accession>A0A1M6WQ35</accession>
<feature type="chain" id="PRO_5012929296" evidence="1">
    <location>
        <begin position="21"/>
        <end position="321"/>
    </location>
</feature>
<evidence type="ECO:0000256" key="1">
    <source>
        <dbReference type="SAM" id="SignalP"/>
    </source>
</evidence>
<feature type="signal peptide" evidence="1">
    <location>
        <begin position="1"/>
        <end position="20"/>
    </location>
</feature>
<dbReference type="RefSeq" id="WP_073125620.1">
    <property type="nucleotide sequence ID" value="NZ_FRAA01000014.1"/>
</dbReference>